<dbReference type="CDD" id="cd01901">
    <property type="entry name" value="Ntn_hydrolase"/>
    <property type="match status" value="1"/>
</dbReference>
<protein>
    <submittedName>
        <fullName evidence="1">Uncharacterized protein</fullName>
    </submittedName>
</protein>
<accession>A0ABT8IV70</accession>
<sequence length="284" mass="30044">MTIALLIKVHDGVVLAADSASTLTAANPDGSMSIMNIYNNANKVFNLHKGLPIGAMTWGLGNIGPASISTLSKDLRAKFQEQSSGPWAIDRASYDIEAVAAQAAEFFYNDHFVPLYGNDGGNTGPDLGYLVGGYSSGADQPRVFVISSTGPNAGKPTEILAGDTGAAWWGQPEAIQRILTGTSLDTAVALTNLGVPLPQAHQTASAIQQQVQTQLVVDAMPIQDAIDLAEFLVHATIQYVRFSPGGATVGGPIEIATITKHEGFKWVARKHYFQARLNPASEII</sequence>
<organism evidence="1 2">
    <name type="scientific">Leifsonia virtsii</name>
    <dbReference type="NCBI Taxonomy" id="3035915"/>
    <lineage>
        <taxon>Bacteria</taxon>
        <taxon>Bacillati</taxon>
        <taxon>Actinomycetota</taxon>
        <taxon>Actinomycetes</taxon>
        <taxon>Micrococcales</taxon>
        <taxon>Microbacteriaceae</taxon>
        <taxon>Leifsonia</taxon>
    </lineage>
</organism>
<dbReference type="Proteomes" id="UP001174210">
    <property type="component" value="Unassembled WGS sequence"/>
</dbReference>
<dbReference type="Gene3D" id="3.60.20.10">
    <property type="entry name" value="Glutamine Phosphoribosylpyrophosphate, subunit 1, domain 1"/>
    <property type="match status" value="1"/>
</dbReference>
<evidence type="ECO:0000313" key="2">
    <source>
        <dbReference type="Proteomes" id="UP001174210"/>
    </source>
</evidence>
<name>A0ABT8IV70_9MICO</name>
<gene>
    <name evidence="1" type="ORF">P5G59_06155</name>
</gene>
<dbReference type="EMBL" id="JAROCB010000002">
    <property type="protein sequence ID" value="MDN4596712.1"/>
    <property type="molecule type" value="Genomic_DNA"/>
</dbReference>
<keyword evidence="2" id="KW-1185">Reference proteome</keyword>
<evidence type="ECO:0000313" key="1">
    <source>
        <dbReference type="EMBL" id="MDN4596712.1"/>
    </source>
</evidence>
<comment type="caution">
    <text evidence="1">The sequence shown here is derived from an EMBL/GenBank/DDBJ whole genome shotgun (WGS) entry which is preliminary data.</text>
</comment>
<proteinExistence type="predicted"/>
<dbReference type="InterPro" id="IPR029055">
    <property type="entry name" value="Ntn_hydrolases_N"/>
</dbReference>
<dbReference type="RefSeq" id="WP_301217052.1">
    <property type="nucleotide sequence ID" value="NZ_JAROCB010000002.1"/>
</dbReference>
<reference evidence="1" key="1">
    <citation type="submission" date="2023-03" db="EMBL/GenBank/DDBJ databases">
        <title>MT1 and MT2 Draft Genomes of Novel Species.</title>
        <authorList>
            <person name="Venkateswaran K."/>
        </authorList>
    </citation>
    <scope>NUCLEOTIDE SEQUENCE</scope>
    <source>
        <strain evidence="1">F6_8S_P_1A</strain>
    </source>
</reference>